<dbReference type="Proteomes" id="UP001175271">
    <property type="component" value="Unassembled WGS sequence"/>
</dbReference>
<feature type="signal peptide" evidence="3">
    <location>
        <begin position="1"/>
        <end position="22"/>
    </location>
</feature>
<comment type="caution">
    <text evidence="4">The sequence shown here is derived from an EMBL/GenBank/DDBJ whole genome shotgun (WGS) entry which is preliminary data.</text>
</comment>
<evidence type="ECO:0000256" key="2">
    <source>
        <dbReference type="SAM" id="Phobius"/>
    </source>
</evidence>
<protein>
    <recommendedName>
        <fullName evidence="6">CUB domain-containing protein</fullName>
    </recommendedName>
</protein>
<evidence type="ECO:0008006" key="6">
    <source>
        <dbReference type="Google" id="ProtNLM"/>
    </source>
</evidence>
<dbReference type="AlphaFoldDB" id="A0AA39HDH5"/>
<keyword evidence="5" id="KW-1185">Reference proteome</keyword>
<gene>
    <name evidence="4" type="ORF">QR680_016816</name>
</gene>
<feature type="compositionally biased region" description="Basic and acidic residues" evidence="1">
    <location>
        <begin position="296"/>
        <end position="312"/>
    </location>
</feature>
<organism evidence="4 5">
    <name type="scientific">Steinernema hermaphroditum</name>
    <dbReference type="NCBI Taxonomy" id="289476"/>
    <lineage>
        <taxon>Eukaryota</taxon>
        <taxon>Metazoa</taxon>
        <taxon>Ecdysozoa</taxon>
        <taxon>Nematoda</taxon>
        <taxon>Chromadorea</taxon>
        <taxon>Rhabditida</taxon>
        <taxon>Tylenchina</taxon>
        <taxon>Panagrolaimomorpha</taxon>
        <taxon>Strongyloidoidea</taxon>
        <taxon>Steinernematidae</taxon>
        <taxon>Steinernema</taxon>
    </lineage>
</organism>
<accession>A0AA39HDH5</accession>
<sequence length="312" mass="35362">MVAHRFAALLVVLAFLLSPSSAGGRIEIDDITYSVDERIADRRDGKDSYRIRICVHTLWSCVDEFVGDIVPGQPKGPVVFREADGSWNGNHLNFQVINSRNRISLQFDLLNEHTIFQQHDWQSYRNTADHLHVSFRHRYVCDDGFYGIRCDRRIAQPKVTSTEEIEADSLQILLIIGVAFVFLLAILFLLCIIFHRRRCQGNSEAVSQKACVSTTTSSSSLFVDDSENPIVAVQPLGIPIQIEEICEYHIRPPIKSDMDKVNEQFSAALFALLKGQEGVQQRDVDQLADKVANVSVEREDTKQEKKKNDSQE</sequence>
<keyword evidence="2" id="KW-0812">Transmembrane</keyword>
<feature type="transmembrane region" description="Helical" evidence="2">
    <location>
        <begin position="172"/>
        <end position="194"/>
    </location>
</feature>
<name>A0AA39HDH5_9BILA</name>
<evidence type="ECO:0000313" key="5">
    <source>
        <dbReference type="Proteomes" id="UP001175271"/>
    </source>
</evidence>
<reference evidence="4" key="1">
    <citation type="submission" date="2023-06" db="EMBL/GenBank/DDBJ databases">
        <title>Genomic analysis of the entomopathogenic nematode Steinernema hermaphroditum.</title>
        <authorList>
            <person name="Schwarz E.M."/>
            <person name="Heppert J.K."/>
            <person name="Baniya A."/>
            <person name="Schwartz H.T."/>
            <person name="Tan C.-H."/>
            <person name="Antoshechkin I."/>
            <person name="Sternberg P.W."/>
            <person name="Goodrich-Blair H."/>
            <person name="Dillman A.R."/>
        </authorList>
    </citation>
    <scope>NUCLEOTIDE SEQUENCE</scope>
    <source>
        <strain evidence="4">PS9179</strain>
        <tissue evidence="4">Whole animal</tissue>
    </source>
</reference>
<proteinExistence type="predicted"/>
<evidence type="ECO:0000256" key="3">
    <source>
        <dbReference type="SAM" id="SignalP"/>
    </source>
</evidence>
<evidence type="ECO:0000256" key="1">
    <source>
        <dbReference type="SAM" id="MobiDB-lite"/>
    </source>
</evidence>
<evidence type="ECO:0000313" key="4">
    <source>
        <dbReference type="EMBL" id="KAK0403256.1"/>
    </source>
</evidence>
<keyword evidence="2" id="KW-1133">Transmembrane helix</keyword>
<dbReference type="EMBL" id="JAUCMV010000004">
    <property type="protein sequence ID" value="KAK0403256.1"/>
    <property type="molecule type" value="Genomic_DNA"/>
</dbReference>
<keyword evidence="2" id="KW-0472">Membrane</keyword>
<feature type="chain" id="PRO_5041389085" description="CUB domain-containing protein" evidence="3">
    <location>
        <begin position="23"/>
        <end position="312"/>
    </location>
</feature>
<keyword evidence="3" id="KW-0732">Signal</keyword>
<feature type="region of interest" description="Disordered" evidence="1">
    <location>
        <begin position="292"/>
        <end position="312"/>
    </location>
</feature>